<protein>
    <submittedName>
        <fullName evidence="1">Uncharacterized protein</fullName>
    </submittedName>
</protein>
<accession>A0A3P9CWV3</accession>
<sequence>MILMPRPLHATHFCTAPETHPLQALHSTFLLSCSFVVLPLYKSSRETLGCTISSPLLLPPLRPLPCPPMNPNSPPPKM</sequence>
<keyword evidence="2" id="KW-1185">Reference proteome</keyword>
<proteinExistence type="predicted"/>
<name>A0A3P9CWV3_9CICH</name>
<dbReference type="Ensembl" id="ENSMZET00005027681.1">
    <property type="protein sequence ID" value="ENSMZEP00005026818.1"/>
    <property type="gene ID" value="ENSMZEG00005020007.1"/>
</dbReference>
<evidence type="ECO:0000313" key="1">
    <source>
        <dbReference type="Ensembl" id="ENSMZEP00005026818.1"/>
    </source>
</evidence>
<organism evidence="1 2">
    <name type="scientific">Maylandia zebra</name>
    <name type="common">zebra mbuna</name>
    <dbReference type="NCBI Taxonomy" id="106582"/>
    <lineage>
        <taxon>Eukaryota</taxon>
        <taxon>Metazoa</taxon>
        <taxon>Chordata</taxon>
        <taxon>Craniata</taxon>
        <taxon>Vertebrata</taxon>
        <taxon>Euteleostomi</taxon>
        <taxon>Actinopterygii</taxon>
        <taxon>Neopterygii</taxon>
        <taxon>Teleostei</taxon>
        <taxon>Neoteleostei</taxon>
        <taxon>Acanthomorphata</taxon>
        <taxon>Ovalentaria</taxon>
        <taxon>Cichlomorphae</taxon>
        <taxon>Cichliformes</taxon>
        <taxon>Cichlidae</taxon>
        <taxon>African cichlids</taxon>
        <taxon>Pseudocrenilabrinae</taxon>
        <taxon>Haplochromini</taxon>
        <taxon>Maylandia</taxon>
        <taxon>Maylandia zebra complex</taxon>
    </lineage>
</organism>
<dbReference type="PROSITE" id="PS51257">
    <property type="entry name" value="PROKAR_LIPOPROTEIN"/>
    <property type="match status" value="1"/>
</dbReference>
<dbReference type="AlphaFoldDB" id="A0A3P9CWV3"/>
<reference evidence="1" key="2">
    <citation type="submission" date="2025-08" db="UniProtKB">
        <authorList>
            <consortium name="Ensembl"/>
        </authorList>
    </citation>
    <scope>IDENTIFICATION</scope>
</reference>
<dbReference type="GeneTree" id="ENSGT01150000287525"/>
<reference evidence="1" key="3">
    <citation type="submission" date="2025-09" db="UniProtKB">
        <authorList>
            <consortium name="Ensembl"/>
        </authorList>
    </citation>
    <scope>IDENTIFICATION</scope>
</reference>
<dbReference type="Proteomes" id="UP000265160">
    <property type="component" value="LG7"/>
</dbReference>
<evidence type="ECO:0000313" key="2">
    <source>
        <dbReference type="Proteomes" id="UP000265160"/>
    </source>
</evidence>
<reference evidence="1 2" key="1">
    <citation type="journal article" date="2014" name="Nature">
        <title>The genomic substrate for adaptive radiation in African cichlid fish.</title>
        <authorList>
            <person name="Brawand D."/>
            <person name="Wagner C.E."/>
            <person name="Li Y.I."/>
            <person name="Malinsky M."/>
            <person name="Keller I."/>
            <person name="Fan S."/>
            <person name="Simakov O."/>
            <person name="Ng A.Y."/>
            <person name="Lim Z.W."/>
            <person name="Bezault E."/>
            <person name="Turner-Maier J."/>
            <person name="Johnson J."/>
            <person name="Alcazar R."/>
            <person name="Noh H.J."/>
            <person name="Russell P."/>
            <person name="Aken B."/>
            <person name="Alfoldi J."/>
            <person name="Amemiya C."/>
            <person name="Azzouzi N."/>
            <person name="Baroiller J.F."/>
            <person name="Barloy-Hubler F."/>
            <person name="Berlin A."/>
            <person name="Bloomquist R."/>
            <person name="Carleton K.L."/>
            <person name="Conte M.A."/>
            <person name="D'Cotta H."/>
            <person name="Eshel O."/>
            <person name="Gaffney L."/>
            <person name="Galibert F."/>
            <person name="Gante H.F."/>
            <person name="Gnerre S."/>
            <person name="Greuter L."/>
            <person name="Guyon R."/>
            <person name="Haddad N.S."/>
            <person name="Haerty W."/>
            <person name="Harris R.M."/>
            <person name="Hofmann H.A."/>
            <person name="Hourlier T."/>
            <person name="Hulata G."/>
            <person name="Jaffe D.B."/>
            <person name="Lara M."/>
            <person name="Lee A.P."/>
            <person name="MacCallum I."/>
            <person name="Mwaiko S."/>
            <person name="Nikaido M."/>
            <person name="Nishihara H."/>
            <person name="Ozouf-Costaz C."/>
            <person name="Penman D.J."/>
            <person name="Przybylski D."/>
            <person name="Rakotomanga M."/>
            <person name="Renn S.C.P."/>
            <person name="Ribeiro F.J."/>
            <person name="Ron M."/>
            <person name="Salzburger W."/>
            <person name="Sanchez-Pulido L."/>
            <person name="Santos M.E."/>
            <person name="Searle S."/>
            <person name="Sharpe T."/>
            <person name="Swofford R."/>
            <person name="Tan F.J."/>
            <person name="Williams L."/>
            <person name="Young S."/>
            <person name="Yin S."/>
            <person name="Okada N."/>
            <person name="Kocher T.D."/>
            <person name="Miska E.A."/>
            <person name="Lander E.S."/>
            <person name="Venkatesh B."/>
            <person name="Fernald R.D."/>
            <person name="Meyer A."/>
            <person name="Ponting C.P."/>
            <person name="Streelman J.T."/>
            <person name="Lindblad-Toh K."/>
            <person name="Seehausen O."/>
            <person name="Di Palma F."/>
        </authorList>
    </citation>
    <scope>NUCLEOTIDE SEQUENCE</scope>
</reference>